<protein>
    <submittedName>
        <fullName evidence="8">Alternative NAD(P)H-ubiquinone oxidoreductase C1, chloroplastic/mitochondrial</fullName>
    </submittedName>
</protein>
<dbReference type="InterPro" id="IPR023753">
    <property type="entry name" value="FAD/NAD-binding_dom"/>
</dbReference>
<comment type="cofactor">
    <cofactor evidence="1">
        <name>FAD</name>
        <dbReference type="ChEBI" id="CHEBI:57692"/>
    </cofactor>
</comment>
<feature type="domain" description="Retroviral polymerase SH3-like" evidence="7">
    <location>
        <begin position="49"/>
        <end position="77"/>
    </location>
</feature>
<evidence type="ECO:0000256" key="3">
    <source>
        <dbReference type="ARBA" id="ARBA00022827"/>
    </source>
</evidence>
<dbReference type="EMBL" id="QGNW01000005">
    <property type="protein sequence ID" value="RVX21196.1"/>
    <property type="molecule type" value="Genomic_DNA"/>
</dbReference>
<evidence type="ECO:0000313" key="8">
    <source>
        <dbReference type="EMBL" id="RVX21196.1"/>
    </source>
</evidence>
<dbReference type="Pfam" id="PF07727">
    <property type="entry name" value="RVT_2"/>
    <property type="match status" value="1"/>
</dbReference>
<evidence type="ECO:0000256" key="2">
    <source>
        <dbReference type="ARBA" id="ARBA00022630"/>
    </source>
</evidence>
<dbReference type="InterPro" id="IPR051169">
    <property type="entry name" value="NADH-Q_oxidoreductase"/>
</dbReference>
<dbReference type="InterPro" id="IPR013103">
    <property type="entry name" value="RVT_2"/>
</dbReference>
<feature type="domain" description="FAD/NAD(P)-binding" evidence="6">
    <location>
        <begin position="429"/>
        <end position="508"/>
    </location>
</feature>
<dbReference type="PANTHER" id="PTHR42913">
    <property type="entry name" value="APOPTOSIS-INDUCING FACTOR 1"/>
    <property type="match status" value="1"/>
</dbReference>
<keyword evidence="4" id="KW-0560">Oxidoreductase</keyword>
<dbReference type="PANTHER" id="PTHR42913:SF4">
    <property type="entry name" value="ALTERNATIVE NAD(P)H-UBIQUINONE OXIDOREDUCTASE C1, CHLOROPLASTIC_MITOCHONDRIAL"/>
    <property type="match status" value="1"/>
</dbReference>
<dbReference type="InterPro" id="IPR043502">
    <property type="entry name" value="DNA/RNA_pol_sf"/>
</dbReference>
<dbReference type="GO" id="GO:0016491">
    <property type="term" value="F:oxidoreductase activity"/>
    <property type="evidence" value="ECO:0007669"/>
    <property type="project" value="UniProtKB-KW"/>
</dbReference>
<keyword evidence="3" id="KW-0274">FAD</keyword>
<proteinExistence type="predicted"/>
<evidence type="ECO:0000256" key="1">
    <source>
        <dbReference type="ARBA" id="ARBA00001974"/>
    </source>
</evidence>
<dbReference type="Proteomes" id="UP000288805">
    <property type="component" value="Unassembled WGS sequence"/>
</dbReference>
<keyword evidence="8" id="KW-0830">Ubiquinone</keyword>
<dbReference type="SUPFAM" id="SSF51905">
    <property type="entry name" value="FAD/NAD(P)-binding domain"/>
    <property type="match status" value="1"/>
</dbReference>
<dbReference type="InterPro" id="IPR036188">
    <property type="entry name" value="FAD/NAD-bd_sf"/>
</dbReference>
<dbReference type="Pfam" id="PF07992">
    <property type="entry name" value="Pyr_redox_2"/>
    <property type="match status" value="1"/>
</dbReference>
<dbReference type="InterPro" id="IPR057670">
    <property type="entry name" value="SH3_retrovirus"/>
</dbReference>
<reference evidence="8 9" key="1">
    <citation type="journal article" date="2018" name="PLoS Genet.">
        <title>Population sequencing reveals clonal diversity and ancestral inbreeding in the grapevine cultivar Chardonnay.</title>
        <authorList>
            <person name="Roach M.J."/>
            <person name="Johnson D.L."/>
            <person name="Bohlmann J."/>
            <person name="van Vuuren H.J."/>
            <person name="Jones S.J."/>
            <person name="Pretorius I.S."/>
            <person name="Schmidt S.A."/>
            <person name="Borneman A.R."/>
        </authorList>
    </citation>
    <scope>NUCLEOTIDE SEQUENCE [LARGE SCALE GENOMIC DNA]</scope>
    <source>
        <strain evidence="9">cv. Chardonnay</strain>
        <tissue evidence="8">Leaf</tissue>
    </source>
</reference>
<gene>
    <name evidence="8" type="primary">NDC1_0</name>
    <name evidence="8" type="ORF">CK203_002141</name>
</gene>
<sequence length="531" mass="61094">MEWQNVKTNIFLRMPLKVLNFQTPIGILKEYYPHLSVFSSLPLQVFGSSVFVHVPNKDRSKLNPKAIKFIFLGYSPTPMGLEYSRKWGELGEFLGDHSMIEGQWGYKCILEDLKINLGLRGLIRHFSLINSKAIPKNVEEALVDPKWKKAIDEEANVLKKNETRDIVDLLKEKLLVGCKRIFSMKYKADHTLFFRRSSTGKSTIVMVYVDDISITSDDNEEIQKLKVKLAKVFEIKDLGTLCYFLGITVARSKERIYIFQRKYVLDLLKETRMLGCKLTKNPIDYNHKLSALIDDASVDKDKYQRPVGRLIYLSHIRLDIAYFISVVSQFMHFPLEPHMEEDIVVPKSYFGKRIAIFLKMVIWMIESMTDRRSASNYLQLLYYCWRKASISEVSEKQTESGTLLDAAAEHEPEKLILELQPAERGLQSQILEADLILWTVGSKPQLPQLEPCEWPHELPLNARGQAETDETLRVKGHPRIFAVGDSSSLRDSKGKLLPATAQVAFQQADFAGWNLWAAINDRPLLPFRKHL</sequence>
<evidence type="ECO:0000259" key="5">
    <source>
        <dbReference type="Pfam" id="PF07727"/>
    </source>
</evidence>
<organism evidence="8 9">
    <name type="scientific">Vitis vinifera</name>
    <name type="common">Grape</name>
    <dbReference type="NCBI Taxonomy" id="29760"/>
    <lineage>
        <taxon>Eukaryota</taxon>
        <taxon>Viridiplantae</taxon>
        <taxon>Streptophyta</taxon>
        <taxon>Embryophyta</taxon>
        <taxon>Tracheophyta</taxon>
        <taxon>Spermatophyta</taxon>
        <taxon>Magnoliopsida</taxon>
        <taxon>eudicotyledons</taxon>
        <taxon>Gunneridae</taxon>
        <taxon>Pentapetalae</taxon>
        <taxon>rosids</taxon>
        <taxon>Vitales</taxon>
        <taxon>Vitaceae</taxon>
        <taxon>Viteae</taxon>
        <taxon>Vitis</taxon>
    </lineage>
</organism>
<dbReference type="Pfam" id="PF25597">
    <property type="entry name" value="SH3_retrovirus"/>
    <property type="match status" value="1"/>
</dbReference>
<accession>A0A438KIZ3</accession>
<feature type="domain" description="Reverse transcriptase Ty1/copia-type" evidence="5">
    <location>
        <begin position="186"/>
        <end position="283"/>
    </location>
</feature>
<dbReference type="AlphaFoldDB" id="A0A438KIZ3"/>
<dbReference type="Gene3D" id="3.50.50.100">
    <property type="match status" value="1"/>
</dbReference>
<evidence type="ECO:0000259" key="7">
    <source>
        <dbReference type="Pfam" id="PF25597"/>
    </source>
</evidence>
<evidence type="ECO:0000256" key="4">
    <source>
        <dbReference type="ARBA" id="ARBA00023002"/>
    </source>
</evidence>
<keyword evidence="2" id="KW-0285">Flavoprotein</keyword>
<comment type="caution">
    <text evidence="8">The sequence shown here is derived from an EMBL/GenBank/DDBJ whole genome shotgun (WGS) entry which is preliminary data.</text>
</comment>
<dbReference type="SUPFAM" id="SSF56672">
    <property type="entry name" value="DNA/RNA polymerases"/>
    <property type="match status" value="1"/>
</dbReference>
<evidence type="ECO:0000313" key="9">
    <source>
        <dbReference type="Proteomes" id="UP000288805"/>
    </source>
</evidence>
<evidence type="ECO:0000259" key="6">
    <source>
        <dbReference type="Pfam" id="PF07992"/>
    </source>
</evidence>
<name>A0A438KIZ3_VITVI</name>